<name>A0A5C6XK03_9DELT</name>
<dbReference type="OrthoDB" id="9797574at2"/>
<sequence>MTEIYPRLSPAGVLVRAHELEWHNLEELEGLAVASHPMETRGASGGMRIGEDRLLDLSDKIFHVARKYGYPAPIRSRSDFDADLGELLALKWQVPLADALHQDTWSFLCLCLVPHIVAWRFSVPSKTVLAEEKHHLNHFAGGNRNALQRTWIRAYKLGAPDADDPVWLVRELLEDTLVGIFERPALSSNRHVALQIARMAFEAQKQFNVDNLERFHREALKLVRARAAVRYLGALPSHELRELLQKCWFDVALALQEESVEPSPA</sequence>
<dbReference type="Pfam" id="PF19866">
    <property type="entry name" value="DUF6339"/>
    <property type="match status" value="1"/>
</dbReference>
<reference evidence="1 2" key="1">
    <citation type="submission" date="2019-08" db="EMBL/GenBank/DDBJ databases">
        <title>Bradymonadales sp. TMQ2.</title>
        <authorList>
            <person name="Liang Q."/>
        </authorList>
    </citation>
    <scope>NUCLEOTIDE SEQUENCE [LARGE SCALE GENOMIC DNA]</scope>
    <source>
        <strain evidence="1 2">TMQ2</strain>
    </source>
</reference>
<accession>A0A5C6XK03</accession>
<comment type="caution">
    <text evidence="1">The sequence shown here is derived from an EMBL/GenBank/DDBJ whole genome shotgun (WGS) entry which is preliminary data.</text>
</comment>
<dbReference type="AlphaFoldDB" id="A0A5C6XK03"/>
<dbReference type="RefSeq" id="WP_146973967.1">
    <property type="nucleotide sequence ID" value="NZ_VOSL01000038.1"/>
</dbReference>
<evidence type="ECO:0000313" key="2">
    <source>
        <dbReference type="Proteomes" id="UP000321046"/>
    </source>
</evidence>
<dbReference type="Proteomes" id="UP000321046">
    <property type="component" value="Unassembled WGS sequence"/>
</dbReference>
<proteinExistence type="predicted"/>
<gene>
    <name evidence="1" type="ORF">FRC96_07920</name>
</gene>
<protein>
    <submittedName>
        <fullName evidence="1">Uncharacterized protein</fullName>
    </submittedName>
</protein>
<dbReference type="EMBL" id="VOSL01000038">
    <property type="protein sequence ID" value="TXD37961.1"/>
    <property type="molecule type" value="Genomic_DNA"/>
</dbReference>
<organism evidence="1 2">
    <name type="scientific">Lujinxingia vulgaris</name>
    <dbReference type="NCBI Taxonomy" id="2600176"/>
    <lineage>
        <taxon>Bacteria</taxon>
        <taxon>Deltaproteobacteria</taxon>
        <taxon>Bradymonadales</taxon>
        <taxon>Lujinxingiaceae</taxon>
        <taxon>Lujinxingia</taxon>
    </lineage>
</organism>
<evidence type="ECO:0000313" key="1">
    <source>
        <dbReference type="EMBL" id="TXD37961.1"/>
    </source>
</evidence>
<dbReference type="InterPro" id="IPR045920">
    <property type="entry name" value="DUF6339"/>
</dbReference>